<dbReference type="AlphaFoldDB" id="A0A1U7LV25"/>
<dbReference type="SUPFAM" id="SSF53335">
    <property type="entry name" value="S-adenosyl-L-methionine-dependent methyltransferases"/>
    <property type="match status" value="1"/>
</dbReference>
<comment type="caution">
    <text evidence="6">The sequence shown here is derived from an EMBL/GenBank/DDBJ whole genome shotgun (WGS) entry which is preliminary data.</text>
</comment>
<reference evidence="6 7" key="1">
    <citation type="submission" date="2016-04" db="EMBL/GenBank/DDBJ databases">
        <title>Evolutionary innovation and constraint leading to complex multicellularity in the Ascomycota.</title>
        <authorList>
            <person name="Cisse O."/>
            <person name="Nguyen A."/>
            <person name="Hewitt D.A."/>
            <person name="Jedd G."/>
            <person name="Stajich J.E."/>
        </authorList>
    </citation>
    <scope>NUCLEOTIDE SEQUENCE [LARGE SCALE GENOMIC DNA]</scope>
    <source>
        <strain evidence="6 7">DAH-3</strain>
    </source>
</reference>
<evidence type="ECO:0000313" key="6">
    <source>
        <dbReference type="EMBL" id="OLL26468.1"/>
    </source>
</evidence>
<evidence type="ECO:0000256" key="3">
    <source>
        <dbReference type="ARBA" id="ARBA00022603"/>
    </source>
</evidence>
<dbReference type="OrthoDB" id="978at2759"/>
<dbReference type="EMBL" id="LXFE01000178">
    <property type="protein sequence ID" value="OLL26468.1"/>
    <property type="molecule type" value="Genomic_DNA"/>
</dbReference>
<dbReference type="PANTHER" id="PTHR12303">
    <property type="entry name" value="CARNOSINE N-METHYLTRANSFERASE"/>
    <property type="match status" value="1"/>
</dbReference>
<gene>
    <name evidence="6" type="ORF">NEOLI_002351</name>
</gene>
<dbReference type="GO" id="GO:0030735">
    <property type="term" value="F:carnosine N-methyltransferase activity"/>
    <property type="evidence" value="ECO:0007669"/>
    <property type="project" value="UniProtKB-EC"/>
</dbReference>
<dbReference type="Pfam" id="PF07942">
    <property type="entry name" value="CARME"/>
    <property type="match status" value="1"/>
</dbReference>
<name>A0A1U7LV25_NEOID</name>
<proteinExistence type="inferred from homology"/>
<evidence type="ECO:0000256" key="5">
    <source>
        <dbReference type="ARBA" id="ARBA00022691"/>
    </source>
</evidence>
<sequence length="349" mass="40158">MDQHQNSPDEQILLCKTARSFDLYSQHSYRQTQKRRRDFYVLPLAHRSLLPDHLSLIDAVDDRIRKNQDFLSKIIAGLGLSLACPAAELQNAASSDPSVESHDVDKVKSTLKQFVRDWSTEGEEERRKTYDPIIFQLQKYFPDPKDIRVLVPGAGLARLCVEIYRLGYHVQGNEFSWHMLFASQFILNTPMEKHSCVIYPYIHTFSNHPSNTSLLRGITIPDIVPGDILDRATGDLSMNAGEFVDCYSRPSERHAWDCIITCFFIDTAPNIIAYLDTIRYCLKPESGRWINLGPLLWHWEGRPDESSLELGMHEVIQLAQRMGFDFLERKGILTGYTENKHSEKMIRAI</sequence>
<dbReference type="EC" id="2.1.1.22" evidence="2"/>
<dbReference type="InterPro" id="IPR029063">
    <property type="entry name" value="SAM-dependent_MTases_sf"/>
</dbReference>
<dbReference type="InterPro" id="IPR012901">
    <property type="entry name" value="CARME"/>
</dbReference>
<dbReference type="SMART" id="SM01296">
    <property type="entry name" value="N2227"/>
    <property type="match status" value="1"/>
</dbReference>
<dbReference type="STRING" id="1198029.A0A1U7LV25"/>
<keyword evidence="4 6" id="KW-0808">Transferase</keyword>
<accession>A0A1U7LV25</accession>
<dbReference type="PANTHER" id="PTHR12303:SF6">
    <property type="entry name" value="CARNOSINE N-METHYLTRANSFERASE"/>
    <property type="match status" value="1"/>
</dbReference>
<dbReference type="Gene3D" id="3.40.50.150">
    <property type="entry name" value="Vaccinia Virus protein VP39"/>
    <property type="match status" value="1"/>
</dbReference>
<dbReference type="GO" id="GO:0032259">
    <property type="term" value="P:methylation"/>
    <property type="evidence" value="ECO:0007669"/>
    <property type="project" value="UniProtKB-KW"/>
</dbReference>
<protein>
    <recommendedName>
        <fullName evidence="2">carnosine N-methyltransferase</fullName>
        <ecNumber evidence="2">2.1.1.22</ecNumber>
    </recommendedName>
</protein>
<dbReference type="Proteomes" id="UP000186594">
    <property type="component" value="Unassembled WGS sequence"/>
</dbReference>
<dbReference type="OMA" id="GSMSMCA"/>
<evidence type="ECO:0000256" key="4">
    <source>
        <dbReference type="ARBA" id="ARBA00022679"/>
    </source>
</evidence>
<evidence type="ECO:0000256" key="1">
    <source>
        <dbReference type="ARBA" id="ARBA00010086"/>
    </source>
</evidence>
<keyword evidence="7" id="KW-1185">Reference proteome</keyword>
<evidence type="ECO:0000313" key="7">
    <source>
        <dbReference type="Proteomes" id="UP000186594"/>
    </source>
</evidence>
<keyword evidence="5" id="KW-0949">S-adenosyl-L-methionine</keyword>
<evidence type="ECO:0000256" key="2">
    <source>
        <dbReference type="ARBA" id="ARBA00012003"/>
    </source>
</evidence>
<organism evidence="6 7">
    <name type="scientific">Neolecta irregularis (strain DAH-3)</name>
    <dbReference type="NCBI Taxonomy" id="1198029"/>
    <lineage>
        <taxon>Eukaryota</taxon>
        <taxon>Fungi</taxon>
        <taxon>Dikarya</taxon>
        <taxon>Ascomycota</taxon>
        <taxon>Taphrinomycotina</taxon>
        <taxon>Neolectales</taxon>
        <taxon>Neolectaceae</taxon>
        <taxon>Neolecta</taxon>
    </lineage>
</organism>
<keyword evidence="3 6" id="KW-0489">Methyltransferase</keyword>
<comment type="similarity">
    <text evidence="1">Belongs to the carnosine N-methyltransferase family.</text>
</comment>